<feature type="transmembrane region" description="Helical" evidence="1">
    <location>
        <begin position="52"/>
        <end position="74"/>
    </location>
</feature>
<keyword evidence="1" id="KW-0472">Membrane</keyword>
<evidence type="ECO:0000313" key="2">
    <source>
        <dbReference type="EMBL" id="PVH90187.1"/>
    </source>
</evidence>
<sequence length="242" mass="26815">ACPYRPSALNATKPPQFLTMLPDNLPTRSYVLGLRARNTSVRAEATLQGLEITAGVLGCLALTILTLASVFYLIQRHWQHRRKHLENSEGGEEQISGFHVPTLRYPETKSLPLLPLHASKGSLSQSSRSSSAETPDWLKIPLALPPPLAVSCPTAVPNRIPCLYAPHRIGDPQPSVWTGNSPSVYSTRELRASNSTLFEEETTTNELELRDIDELGRKITAESLRINTRYAKRDTLAQGTYF</sequence>
<evidence type="ECO:0000313" key="3">
    <source>
        <dbReference type="Proteomes" id="UP000244855"/>
    </source>
</evidence>
<dbReference type="AlphaFoldDB" id="A0A2V1CWS9"/>
<organism evidence="2 3">
    <name type="scientific">Periconia macrospinosa</name>
    <dbReference type="NCBI Taxonomy" id="97972"/>
    <lineage>
        <taxon>Eukaryota</taxon>
        <taxon>Fungi</taxon>
        <taxon>Dikarya</taxon>
        <taxon>Ascomycota</taxon>
        <taxon>Pezizomycotina</taxon>
        <taxon>Dothideomycetes</taxon>
        <taxon>Pleosporomycetidae</taxon>
        <taxon>Pleosporales</taxon>
        <taxon>Massarineae</taxon>
        <taxon>Periconiaceae</taxon>
        <taxon>Periconia</taxon>
    </lineage>
</organism>
<keyword evidence="3" id="KW-1185">Reference proteome</keyword>
<protein>
    <submittedName>
        <fullName evidence="2">Uncharacterized protein</fullName>
    </submittedName>
</protein>
<dbReference type="Proteomes" id="UP000244855">
    <property type="component" value="Unassembled WGS sequence"/>
</dbReference>
<name>A0A2V1CWS9_9PLEO</name>
<gene>
    <name evidence="2" type="ORF">DM02DRAFT_637009</name>
</gene>
<proteinExistence type="predicted"/>
<keyword evidence="1" id="KW-1133">Transmembrane helix</keyword>
<accession>A0A2V1CWS9</accession>
<dbReference type="EMBL" id="KZ806596">
    <property type="protein sequence ID" value="PVH90187.1"/>
    <property type="molecule type" value="Genomic_DNA"/>
</dbReference>
<evidence type="ECO:0000256" key="1">
    <source>
        <dbReference type="SAM" id="Phobius"/>
    </source>
</evidence>
<reference evidence="2 3" key="1">
    <citation type="journal article" date="2018" name="Sci. Rep.">
        <title>Comparative genomics provides insights into the lifestyle and reveals functional heterogeneity of dark septate endophytic fungi.</title>
        <authorList>
            <person name="Knapp D.G."/>
            <person name="Nemeth J.B."/>
            <person name="Barry K."/>
            <person name="Hainaut M."/>
            <person name="Henrissat B."/>
            <person name="Johnson J."/>
            <person name="Kuo A."/>
            <person name="Lim J.H.P."/>
            <person name="Lipzen A."/>
            <person name="Nolan M."/>
            <person name="Ohm R.A."/>
            <person name="Tamas L."/>
            <person name="Grigoriev I.V."/>
            <person name="Spatafora J.W."/>
            <person name="Nagy L.G."/>
            <person name="Kovacs G.M."/>
        </authorList>
    </citation>
    <scope>NUCLEOTIDE SEQUENCE [LARGE SCALE GENOMIC DNA]</scope>
    <source>
        <strain evidence="2 3">DSE2036</strain>
    </source>
</reference>
<feature type="non-terminal residue" evidence="2">
    <location>
        <position position="1"/>
    </location>
</feature>
<keyword evidence="1" id="KW-0812">Transmembrane</keyword>